<dbReference type="CDD" id="cd00200">
    <property type="entry name" value="WD40"/>
    <property type="match status" value="1"/>
</dbReference>
<feature type="domain" description="EB1 C-terminal" evidence="13">
    <location>
        <begin position="779"/>
        <end position="856"/>
    </location>
</feature>
<keyword evidence="5 9" id="KW-0853">WD repeat</keyword>
<accession>A0ABR4LSH0</accession>
<feature type="region of interest" description="Disordered" evidence="11">
    <location>
        <begin position="1"/>
        <end position="43"/>
    </location>
</feature>
<evidence type="ECO:0000256" key="3">
    <source>
        <dbReference type="ARBA" id="ARBA00011725"/>
    </source>
</evidence>
<dbReference type="Pfam" id="PF00400">
    <property type="entry name" value="WD40"/>
    <property type="match status" value="6"/>
</dbReference>
<evidence type="ECO:0000256" key="11">
    <source>
        <dbReference type="SAM" id="MobiDB-lite"/>
    </source>
</evidence>
<dbReference type="PROSITE" id="PS51230">
    <property type="entry name" value="EB1_C"/>
    <property type="match status" value="1"/>
</dbReference>
<protein>
    <recommendedName>
        <fullName evidence="4">Probable E3 ubiquitin ligase complex SCF subunit sconB</fullName>
    </recommendedName>
    <alternativeName>
        <fullName evidence="8">Sulfur controller B</fullName>
    </alternativeName>
    <alternativeName>
        <fullName evidence="7">Sulfur metabolite repression control protein B</fullName>
    </alternativeName>
</protein>
<dbReference type="EMBL" id="JBFXLQ010000021">
    <property type="protein sequence ID" value="KAL2867074.1"/>
    <property type="molecule type" value="Genomic_DNA"/>
</dbReference>
<dbReference type="InterPro" id="IPR015943">
    <property type="entry name" value="WD40/YVTN_repeat-like_dom_sf"/>
</dbReference>
<evidence type="ECO:0000256" key="4">
    <source>
        <dbReference type="ARBA" id="ARBA00015819"/>
    </source>
</evidence>
<feature type="repeat" description="WD" evidence="9">
    <location>
        <begin position="485"/>
        <end position="524"/>
    </location>
</feature>
<comment type="caution">
    <text evidence="14">The sequence shown here is derived from an EMBL/GenBank/DDBJ whole genome shotgun (WGS) entry which is preliminary data.</text>
</comment>
<evidence type="ECO:0000256" key="2">
    <source>
        <dbReference type="ARBA" id="ARBA00007968"/>
    </source>
</evidence>
<dbReference type="Proteomes" id="UP001610432">
    <property type="component" value="Unassembled WGS sequence"/>
</dbReference>
<dbReference type="Pfam" id="PF03271">
    <property type="entry name" value="EB1"/>
    <property type="match status" value="1"/>
</dbReference>
<feature type="compositionally biased region" description="Polar residues" evidence="11">
    <location>
        <begin position="25"/>
        <end position="37"/>
    </location>
</feature>
<dbReference type="RefSeq" id="XP_070886053.1">
    <property type="nucleotide sequence ID" value="XM_071033012.1"/>
</dbReference>
<sequence>MAPRDPVAASSHRRRPSLSFRTRPRTATISAIPSTQRTRPEHDIWSDLTLVDSGDAMNDPVLEDVSHFPEPAHRRRGAKSFSSLRHPVEGLRALGRRLSVTLRNKTSRTFNPPHHDEIGFECPIANGDQEPDFGAWPIRNSSIPLPIPGNGSEPPVLPNDMYSGAAARAAAAAQNEMARKMDHMKLTHDSESGIGINLDDHSESSDLESDLVRVDPLTFFPTEIMARVLSNLDPDSLMSSQLVSRAWSEQASSKHIWRHVFRRCYGQPRPADNHTQKLPSTGLGKSVFNQDWKKLFLVRRALDQRWKDGKAAAIYLQGHTDSVYCVQFDEDKIITGSRDRTIRVWDARYPWPCRKIIGPPPGDVSNSGPVHNPEQQSSGKSPFLTIRPPPTRSAEIVDLMERPAEYHSASILCLQYDNEIMVTGSSDFSCIVWDMKNDYRPIRRLEGHTAGVLDICFDDRHIVSCSKDHTICVWDRHTGALVKQLLGHRGPVNAVQLRGDLLVSASGDGVAKLWNISSGQCVKEFSSKDRGLACVEFSHDARTVLTGGNDRMIYQFDANSGELAKEIQGHTGLVRSLHLDSVNQRIVSGSYDMSVKVFDSRNGELSIDFPGWTTSWMLSVKSDYRRIVATSQDSRAVIMDFGYGIDGIDLLEEAALCQIFDSIFMDVPMSRVKFNVNTEYAYLQNFKILQNVFARHAVDKPIPVESLSKCRMQDNLEFLQWTKKYWDQHYPGGDYDAVARRKASGAPPAAAGSRAGAGSAGSARRGTTPTIGGRPRPAAGGAASASVAALQAELATNKEAMAGLEKERDFYFAKLRDIELLLQNAIEADPELEKEEDSLVKHIQGILYSTEEGFEIPAEAEGADELETF</sequence>
<evidence type="ECO:0000313" key="14">
    <source>
        <dbReference type="EMBL" id="KAL2867074.1"/>
    </source>
</evidence>
<comment type="similarity">
    <text evidence="2">Belongs to the WD repeat MET30/SCONB/SCON-2 family.</text>
</comment>
<dbReference type="PANTHER" id="PTHR22847">
    <property type="entry name" value="WD40 REPEAT PROTEIN"/>
    <property type="match status" value="1"/>
</dbReference>
<feature type="region of interest" description="Disordered" evidence="11">
    <location>
        <begin position="360"/>
        <end position="389"/>
    </location>
</feature>
<name>A0ABR4LSH0_9EURO</name>
<keyword evidence="10" id="KW-0493">Microtubule</keyword>
<reference evidence="14 15" key="1">
    <citation type="submission" date="2024-07" db="EMBL/GenBank/DDBJ databases">
        <title>Section-level genome sequencing and comparative genomics of Aspergillus sections Usti and Cavernicolus.</title>
        <authorList>
            <consortium name="Lawrence Berkeley National Laboratory"/>
            <person name="Nybo J.L."/>
            <person name="Vesth T.C."/>
            <person name="Theobald S."/>
            <person name="Frisvad J.C."/>
            <person name="Larsen T.O."/>
            <person name="Kjaerboelling I."/>
            <person name="Rothschild-Mancinelli K."/>
            <person name="Lyhne E.K."/>
            <person name="Kogle M.E."/>
            <person name="Barry K."/>
            <person name="Clum A."/>
            <person name="Na H."/>
            <person name="Ledsgaard L."/>
            <person name="Lin J."/>
            <person name="Lipzen A."/>
            <person name="Kuo A."/>
            <person name="Riley R."/>
            <person name="Mondo S."/>
            <person name="Labutti K."/>
            <person name="Haridas S."/>
            <person name="Pangalinan J."/>
            <person name="Salamov A.A."/>
            <person name="Simmons B.A."/>
            <person name="Magnuson J.K."/>
            <person name="Chen J."/>
            <person name="Drula E."/>
            <person name="Henrissat B."/>
            <person name="Wiebenga A."/>
            <person name="Lubbers R.J."/>
            <person name="Gomes A.C."/>
            <person name="Macurrencykelacurrency M.R."/>
            <person name="Stajich J."/>
            <person name="Grigoriev I.V."/>
            <person name="Mortensen U.H."/>
            <person name="De Vries R.P."/>
            <person name="Baker S.E."/>
            <person name="Andersen M.R."/>
        </authorList>
    </citation>
    <scope>NUCLEOTIDE SEQUENCE [LARGE SCALE GENOMIC DNA]</scope>
    <source>
        <strain evidence="14 15">CBS 449.75</strain>
    </source>
</reference>
<dbReference type="InterPro" id="IPR004953">
    <property type="entry name" value="EB1_C"/>
</dbReference>
<dbReference type="SUPFAM" id="SSF50978">
    <property type="entry name" value="WD40 repeat-like"/>
    <property type="match status" value="1"/>
</dbReference>
<dbReference type="PROSITE" id="PS50181">
    <property type="entry name" value="FBOX"/>
    <property type="match status" value="1"/>
</dbReference>
<dbReference type="InterPro" id="IPR019775">
    <property type="entry name" value="WD40_repeat_CS"/>
</dbReference>
<comment type="subunit">
    <text evidence="3">Component of the SCF(sconB) E3 ubiquitin ligase complex.</text>
</comment>
<dbReference type="InterPro" id="IPR020472">
    <property type="entry name" value="WD40_PAC1"/>
</dbReference>
<evidence type="ECO:0000256" key="9">
    <source>
        <dbReference type="PROSITE-ProRule" id="PRU00221"/>
    </source>
</evidence>
<evidence type="ECO:0000259" key="12">
    <source>
        <dbReference type="PROSITE" id="PS50181"/>
    </source>
</evidence>
<dbReference type="SMART" id="SM00320">
    <property type="entry name" value="WD40"/>
    <property type="match status" value="6"/>
</dbReference>
<dbReference type="Gene3D" id="1.10.418.10">
    <property type="entry name" value="Calponin-like domain"/>
    <property type="match status" value="1"/>
</dbReference>
<feature type="domain" description="F-box" evidence="12">
    <location>
        <begin position="214"/>
        <end position="260"/>
    </location>
</feature>
<evidence type="ECO:0000256" key="10">
    <source>
        <dbReference type="PROSITE-ProRule" id="PRU00576"/>
    </source>
</evidence>
<dbReference type="Gene3D" id="1.20.1280.50">
    <property type="match status" value="1"/>
</dbReference>
<dbReference type="SUPFAM" id="SSF140612">
    <property type="entry name" value="EB1 dimerisation domain-like"/>
    <property type="match status" value="1"/>
</dbReference>
<feature type="compositionally biased region" description="Low complexity" evidence="11">
    <location>
        <begin position="746"/>
        <end position="766"/>
    </location>
</feature>
<dbReference type="PANTHER" id="PTHR22847:SF745">
    <property type="entry name" value="F-BOX_WD REPEAT-CONTAINING PROTEIN 7"/>
    <property type="match status" value="1"/>
</dbReference>
<evidence type="ECO:0000256" key="5">
    <source>
        <dbReference type="ARBA" id="ARBA00022574"/>
    </source>
</evidence>
<dbReference type="Gene3D" id="2.130.10.10">
    <property type="entry name" value="YVTN repeat-like/Quinoprotein amine dehydrogenase"/>
    <property type="match status" value="2"/>
</dbReference>
<evidence type="ECO:0000259" key="13">
    <source>
        <dbReference type="PROSITE" id="PS51230"/>
    </source>
</evidence>
<gene>
    <name evidence="14" type="ORF">BJX67DRAFT_381394</name>
</gene>
<dbReference type="PROSITE" id="PS50294">
    <property type="entry name" value="WD_REPEATS_REGION"/>
    <property type="match status" value="4"/>
</dbReference>
<feature type="repeat" description="WD" evidence="9">
    <location>
        <begin position="404"/>
        <end position="437"/>
    </location>
</feature>
<feature type="repeat" description="WD" evidence="9">
    <location>
        <begin position="445"/>
        <end position="484"/>
    </location>
</feature>
<dbReference type="InterPro" id="IPR036872">
    <property type="entry name" value="CH_dom_sf"/>
</dbReference>
<dbReference type="PROSITE" id="PS50082">
    <property type="entry name" value="WD_REPEATS_2"/>
    <property type="match status" value="5"/>
</dbReference>
<feature type="repeat" description="WD" evidence="9">
    <location>
        <begin position="567"/>
        <end position="608"/>
    </location>
</feature>
<dbReference type="InterPro" id="IPR036047">
    <property type="entry name" value="F-box-like_dom_sf"/>
</dbReference>
<dbReference type="Gene3D" id="1.20.5.1430">
    <property type="match status" value="1"/>
</dbReference>
<dbReference type="InterPro" id="IPR036133">
    <property type="entry name" value="EB1_C_sf"/>
</dbReference>
<dbReference type="SMART" id="SM00256">
    <property type="entry name" value="FBOX"/>
    <property type="match status" value="1"/>
</dbReference>
<feature type="repeat" description="WD" evidence="9">
    <location>
        <begin position="316"/>
        <end position="346"/>
    </location>
</feature>
<dbReference type="GeneID" id="98148084"/>
<dbReference type="PRINTS" id="PR00320">
    <property type="entry name" value="GPROTEINBRPT"/>
</dbReference>
<dbReference type="InterPro" id="IPR001810">
    <property type="entry name" value="F-box_dom"/>
</dbReference>
<dbReference type="InterPro" id="IPR036322">
    <property type="entry name" value="WD40_repeat_dom_sf"/>
</dbReference>
<organism evidence="14 15">
    <name type="scientific">Aspergillus lucknowensis</name>
    <dbReference type="NCBI Taxonomy" id="176173"/>
    <lineage>
        <taxon>Eukaryota</taxon>
        <taxon>Fungi</taxon>
        <taxon>Dikarya</taxon>
        <taxon>Ascomycota</taxon>
        <taxon>Pezizomycotina</taxon>
        <taxon>Eurotiomycetes</taxon>
        <taxon>Eurotiomycetidae</taxon>
        <taxon>Eurotiales</taxon>
        <taxon>Aspergillaceae</taxon>
        <taxon>Aspergillus</taxon>
        <taxon>Aspergillus subgen. Nidulantes</taxon>
    </lineage>
</organism>
<evidence type="ECO:0000256" key="7">
    <source>
        <dbReference type="ARBA" id="ARBA00030034"/>
    </source>
</evidence>
<evidence type="ECO:0000256" key="8">
    <source>
        <dbReference type="ARBA" id="ARBA00032113"/>
    </source>
</evidence>
<proteinExistence type="inferred from homology"/>
<dbReference type="Pfam" id="PF12937">
    <property type="entry name" value="F-box-like"/>
    <property type="match status" value="1"/>
</dbReference>
<evidence type="ECO:0000313" key="15">
    <source>
        <dbReference type="Proteomes" id="UP001610432"/>
    </source>
</evidence>
<keyword evidence="6" id="KW-0677">Repeat</keyword>
<dbReference type="InterPro" id="IPR001680">
    <property type="entry name" value="WD40_rpt"/>
</dbReference>
<dbReference type="PROSITE" id="PS00678">
    <property type="entry name" value="WD_REPEATS_1"/>
    <property type="match status" value="2"/>
</dbReference>
<feature type="region of interest" description="Disordered" evidence="11">
    <location>
        <begin position="746"/>
        <end position="782"/>
    </location>
</feature>
<evidence type="ECO:0000256" key="6">
    <source>
        <dbReference type="ARBA" id="ARBA00022737"/>
    </source>
</evidence>
<keyword evidence="15" id="KW-1185">Reference proteome</keyword>
<dbReference type="SUPFAM" id="SSF47576">
    <property type="entry name" value="Calponin-homology domain, CH-domain"/>
    <property type="match status" value="1"/>
</dbReference>
<evidence type="ECO:0000256" key="1">
    <source>
        <dbReference type="ARBA" id="ARBA00002730"/>
    </source>
</evidence>
<feature type="compositionally biased region" description="Polar residues" evidence="11">
    <location>
        <begin position="364"/>
        <end position="380"/>
    </location>
</feature>
<dbReference type="SUPFAM" id="SSF81383">
    <property type="entry name" value="F-box domain"/>
    <property type="match status" value="1"/>
</dbReference>
<comment type="function">
    <text evidence="1">Component of the SCF(sconB) E3 ubiquitin ligase complex involved in the regulation of sulfur metabolite repression, probably by mediating the inactivation or degradation of the metR transcription factor.</text>
</comment>